<dbReference type="AlphaFoldDB" id="A0A814KF40"/>
<accession>A0A814KF40</accession>
<comment type="caution">
    <text evidence="1">The sequence shown here is derived from an EMBL/GenBank/DDBJ whole genome shotgun (WGS) entry which is preliminary data.</text>
</comment>
<dbReference type="EMBL" id="CAJNOV010001085">
    <property type="protein sequence ID" value="CAF1048549.1"/>
    <property type="molecule type" value="Genomic_DNA"/>
</dbReference>
<organism evidence="1 2">
    <name type="scientific">Rotaria magnacalcarata</name>
    <dbReference type="NCBI Taxonomy" id="392030"/>
    <lineage>
        <taxon>Eukaryota</taxon>
        <taxon>Metazoa</taxon>
        <taxon>Spiralia</taxon>
        <taxon>Gnathifera</taxon>
        <taxon>Rotifera</taxon>
        <taxon>Eurotatoria</taxon>
        <taxon>Bdelloidea</taxon>
        <taxon>Philodinida</taxon>
        <taxon>Philodinidae</taxon>
        <taxon>Rotaria</taxon>
    </lineage>
</organism>
<reference evidence="1" key="1">
    <citation type="submission" date="2021-02" db="EMBL/GenBank/DDBJ databases">
        <authorList>
            <person name="Nowell W R."/>
        </authorList>
    </citation>
    <scope>NUCLEOTIDE SEQUENCE</scope>
</reference>
<name>A0A814KF40_9BILA</name>
<evidence type="ECO:0000313" key="1">
    <source>
        <dbReference type="EMBL" id="CAF1048549.1"/>
    </source>
</evidence>
<protein>
    <submittedName>
        <fullName evidence="1">Uncharacterized protein</fullName>
    </submittedName>
</protein>
<evidence type="ECO:0000313" key="2">
    <source>
        <dbReference type="Proteomes" id="UP000663855"/>
    </source>
</evidence>
<gene>
    <name evidence="1" type="ORF">CJN711_LOCUS4628</name>
</gene>
<sequence>MSYINQRKHGLHFPKIKRLNHHANRHCEKRIRNNHPAFNTFETASNYIKYFDYPLPDLLVDHSTDPLQNTARPYIDTSMNNSSEGRFKNHHMIVRRNGETTILRPKQDLVLVNGFTPVIRPSSILPSYQPIMSHSQVGTSLPIMNKMSIKKPEQTSIIKTKRNNRHQRNRSNEKFIEKNKFQHDNFSKNDFDHHITHESSFIHLVTQAIYEITQEKVSQPVPLMSILPEFPKSYSNYEKVSQPVPLMSILPEFPKSYSNYENQSFIPRFEEMPIIQPINHSSYANQQQYIPSLFSILTNRYDDSSCNVLPEQNRPLNSISLRHEHICFSSSTSHQQNYAHISDYLF</sequence>
<proteinExistence type="predicted"/>
<dbReference type="Proteomes" id="UP000663855">
    <property type="component" value="Unassembled WGS sequence"/>
</dbReference>